<dbReference type="EnsemblFungi" id="PTTG_05154-t43_1">
    <property type="protein sequence ID" value="PTTG_05154-t43_1-p1"/>
    <property type="gene ID" value="PTTG_05154"/>
</dbReference>
<feature type="compositionally biased region" description="Basic and acidic residues" evidence="1">
    <location>
        <begin position="29"/>
        <end position="38"/>
    </location>
</feature>
<dbReference type="OrthoDB" id="2500126at2759"/>
<name>A0A180GQD1_PUCT1</name>
<dbReference type="AlphaFoldDB" id="A0A180GQD1"/>
<sequence length="252" mass="28804">MPHPSKSSRITPSKQTRKTSSNFGQASPSHDKHETDSLESVKRELIHAIETFSKFRQEWDDLVLNKSLNLIIKIMELEAEIRSTVENSCFLQKCAEDQVVLEDGYAWKQFCKMNGHCSELEARLGDMTKLESKIQKANDHFEELVQKSCASHGMKTIFDTPVGLTWPLPRFCDHFISLSSHYIHSLQFHHSLCDVIVSQDTSASEKQAAVSYWACQPLMYDKNDLKDLLEVEFPNAFNGPNSTPRKPTQTKR</sequence>
<accession>A0A180GQD1</accession>
<reference evidence="2" key="2">
    <citation type="submission" date="2016-05" db="EMBL/GenBank/DDBJ databases">
        <title>Comparative analysis highlights variable genome content of wheat rusts and divergence of the mating loci.</title>
        <authorList>
            <person name="Cuomo C.A."/>
            <person name="Bakkeren G."/>
            <person name="Szabo L."/>
            <person name="Khalil H."/>
            <person name="Joly D."/>
            <person name="Goldberg J."/>
            <person name="Young S."/>
            <person name="Zeng Q."/>
            <person name="Fellers J."/>
        </authorList>
    </citation>
    <scope>NUCLEOTIDE SEQUENCE [LARGE SCALE GENOMIC DNA]</scope>
    <source>
        <strain evidence="2">1-1 BBBD Race 1</strain>
    </source>
</reference>
<evidence type="ECO:0000313" key="2">
    <source>
        <dbReference type="EMBL" id="OAV94638.1"/>
    </source>
</evidence>
<dbReference type="Proteomes" id="UP000005240">
    <property type="component" value="Unassembled WGS sequence"/>
</dbReference>
<gene>
    <name evidence="2" type="ORF">PTTG_05154</name>
</gene>
<feature type="compositionally biased region" description="Polar residues" evidence="1">
    <location>
        <begin position="1"/>
        <end position="28"/>
    </location>
</feature>
<dbReference type="VEuPathDB" id="FungiDB:PTTG_05154"/>
<evidence type="ECO:0000313" key="3">
    <source>
        <dbReference type="EnsemblFungi" id="PTTG_05154-t43_1-p1"/>
    </source>
</evidence>
<reference evidence="2" key="1">
    <citation type="submission" date="2009-11" db="EMBL/GenBank/DDBJ databases">
        <authorList>
            <consortium name="The Broad Institute Genome Sequencing Platform"/>
            <person name="Ward D."/>
            <person name="Feldgarden M."/>
            <person name="Earl A."/>
            <person name="Young S.K."/>
            <person name="Zeng Q."/>
            <person name="Koehrsen M."/>
            <person name="Alvarado L."/>
            <person name="Berlin A."/>
            <person name="Bochicchio J."/>
            <person name="Borenstein D."/>
            <person name="Chapman S.B."/>
            <person name="Chen Z."/>
            <person name="Engels R."/>
            <person name="Freedman E."/>
            <person name="Gellesch M."/>
            <person name="Goldberg J."/>
            <person name="Griggs A."/>
            <person name="Gujja S."/>
            <person name="Heilman E."/>
            <person name="Heiman D."/>
            <person name="Hepburn T."/>
            <person name="Howarth C."/>
            <person name="Jen D."/>
            <person name="Larson L."/>
            <person name="Lewis B."/>
            <person name="Mehta T."/>
            <person name="Park D."/>
            <person name="Pearson M."/>
            <person name="Roberts A."/>
            <person name="Saif S."/>
            <person name="Shea T."/>
            <person name="Shenoy N."/>
            <person name="Sisk P."/>
            <person name="Stolte C."/>
            <person name="Sykes S."/>
            <person name="Thomson T."/>
            <person name="Walk T."/>
            <person name="White J."/>
            <person name="Yandava C."/>
            <person name="Izard J."/>
            <person name="Baranova O.V."/>
            <person name="Blanton J.M."/>
            <person name="Tanner A.C."/>
            <person name="Dewhirst F.E."/>
            <person name="Haas B."/>
            <person name="Nusbaum C."/>
            <person name="Birren B."/>
        </authorList>
    </citation>
    <scope>NUCLEOTIDE SEQUENCE [LARGE SCALE GENOMIC DNA]</scope>
    <source>
        <strain evidence="2">1-1 BBBD Race 1</strain>
    </source>
</reference>
<proteinExistence type="predicted"/>
<feature type="region of interest" description="Disordered" evidence="1">
    <location>
        <begin position="1"/>
        <end position="38"/>
    </location>
</feature>
<organism evidence="2">
    <name type="scientific">Puccinia triticina (isolate 1-1 / race 1 (BBBD))</name>
    <name type="common">Brown leaf rust fungus</name>
    <dbReference type="NCBI Taxonomy" id="630390"/>
    <lineage>
        <taxon>Eukaryota</taxon>
        <taxon>Fungi</taxon>
        <taxon>Dikarya</taxon>
        <taxon>Basidiomycota</taxon>
        <taxon>Pucciniomycotina</taxon>
        <taxon>Pucciniomycetes</taxon>
        <taxon>Pucciniales</taxon>
        <taxon>Pucciniaceae</taxon>
        <taxon>Puccinia</taxon>
    </lineage>
</organism>
<reference evidence="3" key="4">
    <citation type="submission" date="2025-05" db="UniProtKB">
        <authorList>
            <consortium name="EnsemblFungi"/>
        </authorList>
    </citation>
    <scope>IDENTIFICATION</scope>
    <source>
        <strain evidence="3">isolate 1-1 / race 1 (BBBD)</strain>
    </source>
</reference>
<protein>
    <submittedName>
        <fullName evidence="2 3">Uncharacterized protein</fullName>
    </submittedName>
</protein>
<keyword evidence="4" id="KW-1185">Reference proteome</keyword>
<evidence type="ECO:0000256" key="1">
    <source>
        <dbReference type="SAM" id="MobiDB-lite"/>
    </source>
</evidence>
<reference evidence="3 4" key="3">
    <citation type="journal article" date="2017" name="G3 (Bethesda)">
        <title>Comparative analysis highlights variable genome content of wheat rusts and divergence of the mating loci.</title>
        <authorList>
            <person name="Cuomo C.A."/>
            <person name="Bakkeren G."/>
            <person name="Khalil H.B."/>
            <person name="Panwar V."/>
            <person name="Joly D."/>
            <person name="Linning R."/>
            <person name="Sakthikumar S."/>
            <person name="Song X."/>
            <person name="Adiconis X."/>
            <person name="Fan L."/>
            <person name="Goldberg J.M."/>
            <person name="Levin J.Z."/>
            <person name="Young S."/>
            <person name="Zeng Q."/>
            <person name="Anikster Y."/>
            <person name="Bruce M."/>
            <person name="Wang M."/>
            <person name="Yin C."/>
            <person name="McCallum B."/>
            <person name="Szabo L.J."/>
            <person name="Hulbert S."/>
            <person name="Chen X."/>
            <person name="Fellers J.P."/>
        </authorList>
    </citation>
    <scope>NUCLEOTIDE SEQUENCE</scope>
    <source>
        <strain evidence="4">Isolate 1-1 / race 1 (BBBD)</strain>
        <strain evidence="3">isolate 1-1 / race 1 (BBBD)</strain>
    </source>
</reference>
<evidence type="ECO:0000313" key="4">
    <source>
        <dbReference type="Proteomes" id="UP000005240"/>
    </source>
</evidence>
<dbReference type="EMBL" id="ADAS02000038">
    <property type="protein sequence ID" value="OAV94638.1"/>
    <property type="molecule type" value="Genomic_DNA"/>
</dbReference>